<dbReference type="InterPro" id="IPR019318">
    <property type="entry name" value="Gua_nucleotide_exch_fac_Ric8"/>
</dbReference>
<dbReference type="Proteomes" id="UP000605986">
    <property type="component" value="Unassembled WGS sequence"/>
</dbReference>
<comment type="similarity">
    <text evidence="1">Belongs to the synembryn family.</text>
</comment>
<proteinExistence type="inferred from homology"/>
<comment type="caution">
    <text evidence="4">The sequence shown here is derived from an EMBL/GenBank/DDBJ whole genome shotgun (WGS) entry which is preliminary data.</text>
</comment>
<dbReference type="PANTHER" id="PTHR12425">
    <property type="entry name" value="SYNEMBRYN"/>
    <property type="match status" value="1"/>
</dbReference>
<protein>
    <submittedName>
        <fullName evidence="4">Guanine nucleotide exchange factor synembryn</fullName>
    </submittedName>
</protein>
<keyword evidence="2" id="KW-0344">Guanine-nucleotide releasing factor</keyword>
<evidence type="ECO:0000313" key="5">
    <source>
        <dbReference type="Proteomes" id="UP000605986"/>
    </source>
</evidence>
<dbReference type="EMBL" id="JAADJG010000242">
    <property type="protein sequence ID" value="KAF4450761.1"/>
    <property type="molecule type" value="Genomic_DNA"/>
</dbReference>
<dbReference type="GO" id="GO:0001965">
    <property type="term" value="F:G-protein alpha-subunit binding"/>
    <property type="evidence" value="ECO:0007669"/>
    <property type="project" value="TreeGrafter"/>
</dbReference>
<evidence type="ECO:0000256" key="2">
    <source>
        <dbReference type="ARBA" id="ARBA00022658"/>
    </source>
</evidence>
<sequence length="470" mass="52797">MATPQILSLPTGTSKLKAVTERVEALTEDLEDPQNPGFEPDDRANALEQLKLYSRDLKDAEPLYTEESFTMLLRQAFDCEWAPFTKSSRAAMRVICNLMFQICPLRQVFIDKGFAPKACKVLKSKDYDDEFLVSRIILLATYDTKNLNLEGLIENEELANHIIGNLAKHAELMNSKAKSEPIQDMALIETLKLLFNVTHYCLDKAPMFNAAVPHLAVLLFKADVSQTNPLDPPVGFIVNGFLNLDLGSPESQEAIHPKEDPEKVVARFIDILDAAIRTVPDQQKNASVMPVVSLIRTIHQHAPDSSKKFIREKLLPTEADREEVLGKGDSLPAKLLQNSTNPIADALRVMIQHLLFEMSDKDAHKFVENVGYGLASGFLFENNIPVPVSASEAKTHKPINPITGQFVDAEKPVEEPEMTEEEKEREAERLFVLFERLKKTGIVDIQNPVEAAVREGRYRELKDDEVEELD</sequence>
<dbReference type="OrthoDB" id="5585685at2759"/>
<gene>
    <name evidence="4" type="ORF">F53441_6204</name>
</gene>
<dbReference type="AlphaFoldDB" id="A0A8H4KJ89"/>
<reference evidence="4" key="1">
    <citation type="submission" date="2020-01" db="EMBL/GenBank/DDBJ databases">
        <title>Identification and distribution of gene clusters putatively required for synthesis of sphingolipid metabolism inhibitors in phylogenetically diverse species of the filamentous fungus Fusarium.</title>
        <authorList>
            <person name="Kim H.-S."/>
            <person name="Busman M."/>
            <person name="Brown D.W."/>
            <person name="Divon H."/>
            <person name="Uhlig S."/>
            <person name="Proctor R.H."/>
        </authorList>
    </citation>
    <scope>NUCLEOTIDE SEQUENCE</scope>
    <source>
        <strain evidence="4">NRRL 53441</strain>
    </source>
</reference>
<dbReference type="InterPro" id="IPR016024">
    <property type="entry name" value="ARM-type_fold"/>
</dbReference>
<evidence type="ECO:0000256" key="1">
    <source>
        <dbReference type="ARBA" id="ARBA00009049"/>
    </source>
</evidence>
<name>A0A8H4KJ89_9HYPO</name>
<dbReference type="SUPFAM" id="SSF48371">
    <property type="entry name" value="ARM repeat"/>
    <property type="match status" value="1"/>
</dbReference>
<evidence type="ECO:0000256" key="3">
    <source>
        <dbReference type="ARBA" id="ARBA00023186"/>
    </source>
</evidence>
<organism evidence="4 5">
    <name type="scientific">Fusarium austroafricanum</name>
    <dbReference type="NCBI Taxonomy" id="2364996"/>
    <lineage>
        <taxon>Eukaryota</taxon>
        <taxon>Fungi</taxon>
        <taxon>Dikarya</taxon>
        <taxon>Ascomycota</taxon>
        <taxon>Pezizomycotina</taxon>
        <taxon>Sordariomycetes</taxon>
        <taxon>Hypocreomycetidae</taxon>
        <taxon>Hypocreales</taxon>
        <taxon>Nectriaceae</taxon>
        <taxon>Fusarium</taxon>
        <taxon>Fusarium concolor species complex</taxon>
    </lineage>
</organism>
<dbReference type="GO" id="GO:0005737">
    <property type="term" value="C:cytoplasm"/>
    <property type="evidence" value="ECO:0007669"/>
    <property type="project" value="TreeGrafter"/>
</dbReference>
<keyword evidence="5" id="KW-1185">Reference proteome</keyword>
<dbReference type="GO" id="GO:0005085">
    <property type="term" value="F:guanyl-nucleotide exchange factor activity"/>
    <property type="evidence" value="ECO:0007669"/>
    <property type="project" value="UniProtKB-KW"/>
</dbReference>
<accession>A0A8H4KJ89</accession>
<dbReference type="PANTHER" id="PTHR12425:SF5">
    <property type="entry name" value="SYNEMBRYN"/>
    <property type="match status" value="1"/>
</dbReference>
<keyword evidence="3" id="KW-0143">Chaperone</keyword>
<dbReference type="GO" id="GO:0007186">
    <property type="term" value="P:G protein-coupled receptor signaling pathway"/>
    <property type="evidence" value="ECO:0007669"/>
    <property type="project" value="TreeGrafter"/>
</dbReference>
<evidence type="ECO:0000313" key="4">
    <source>
        <dbReference type="EMBL" id="KAF4450761.1"/>
    </source>
</evidence>
<dbReference type="Pfam" id="PF10165">
    <property type="entry name" value="Ric8"/>
    <property type="match status" value="1"/>
</dbReference>